<dbReference type="FunFam" id="3.40.50.300:FF:001179">
    <property type="entry name" value="Rho family GTPase"/>
    <property type="match status" value="1"/>
</dbReference>
<keyword evidence="2" id="KW-0547">Nucleotide-binding</keyword>
<protein>
    <submittedName>
        <fullName evidence="4">RHOQ</fullName>
    </submittedName>
</protein>
<dbReference type="Pfam" id="PF00071">
    <property type="entry name" value="Ras"/>
    <property type="match status" value="1"/>
</dbReference>
<dbReference type="PROSITE" id="PS51420">
    <property type="entry name" value="RHO"/>
    <property type="match status" value="1"/>
</dbReference>
<dbReference type="SMART" id="SM00173">
    <property type="entry name" value="RAS"/>
    <property type="match status" value="1"/>
</dbReference>
<dbReference type="SMART" id="SM00175">
    <property type="entry name" value="RAB"/>
    <property type="match status" value="1"/>
</dbReference>
<dbReference type="PROSITE" id="PS51419">
    <property type="entry name" value="RAB"/>
    <property type="match status" value="1"/>
</dbReference>
<dbReference type="Gene3D" id="3.40.50.300">
    <property type="entry name" value="P-loop containing nucleotide triphosphate hydrolases"/>
    <property type="match status" value="1"/>
</dbReference>
<comment type="similarity">
    <text evidence="1">Belongs to the small GTPase superfamily. Rho family.</text>
</comment>
<gene>
    <name evidence="4" type="ORF">MCOR_1022</name>
</gene>
<dbReference type="PRINTS" id="PR00449">
    <property type="entry name" value="RASTRNSFRMNG"/>
</dbReference>
<dbReference type="InterPro" id="IPR001806">
    <property type="entry name" value="Small_GTPase"/>
</dbReference>
<accession>A0A6J7ZWW6</accession>
<dbReference type="Proteomes" id="UP000507470">
    <property type="component" value="Unassembled WGS sequence"/>
</dbReference>
<sequence>MMTKKGPKEVKCVLVGDGGVGKTSMILSYTTGKIMTSYEPTCFDDYLVNIHTHNGQEKMQVSDTAGQETYDRLRTLSYYDTDVFIVCFSVEDKDSLENVKTKWIPEVKEFRPNTPFILVGTQTDLRGSVTDITDACVKTTKGKKLAKKFGAVDYLECSALELNGMDEIFTAAYHAAVTPKKKRRVWKSFKSAFKRKSVAGK</sequence>
<evidence type="ECO:0000313" key="5">
    <source>
        <dbReference type="Proteomes" id="UP000507470"/>
    </source>
</evidence>
<dbReference type="InterPro" id="IPR003578">
    <property type="entry name" value="Small_GTPase_Rho"/>
</dbReference>
<dbReference type="SUPFAM" id="SSF52540">
    <property type="entry name" value="P-loop containing nucleoside triphosphate hydrolases"/>
    <property type="match status" value="1"/>
</dbReference>
<keyword evidence="5" id="KW-1185">Reference proteome</keyword>
<evidence type="ECO:0000256" key="2">
    <source>
        <dbReference type="ARBA" id="ARBA00022741"/>
    </source>
</evidence>
<evidence type="ECO:0000256" key="3">
    <source>
        <dbReference type="ARBA" id="ARBA00023134"/>
    </source>
</evidence>
<dbReference type="NCBIfam" id="TIGR00231">
    <property type="entry name" value="small_GTP"/>
    <property type="match status" value="1"/>
</dbReference>
<dbReference type="SMART" id="SM00176">
    <property type="entry name" value="RAN"/>
    <property type="match status" value="1"/>
</dbReference>
<dbReference type="InterPro" id="IPR027417">
    <property type="entry name" value="P-loop_NTPase"/>
</dbReference>
<dbReference type="OrthoDB" id="8830751at2759"/>
<evidence type="ECO:0000256" key="1">
    <source>
        <dbReference type="ARBA" id="ARBA00010142"/>
    </source>
</evidence>
<organism evidence="4 5">
    <name type="scientific">Mytilus coruscus</name>
    <name type="common">Sea mussel</name>
    <dbReference type="NCBI Taxonomy" id="42192"/>
    <lineage>
        <taxon>Eukaryota</taxon>
        <taxon>Metazoa</taxon>
        <taxon>Spiralia</taxon>
        <taxon>Lophotrochozoa</taxon>
        <taxon>Mollusca</taxon>
        <taxon>Bivalvia</taxon>
        <taxon>Autobranchia</taxon>
        <taxon>Pteriomorphia</taxon>
        <taxon>Mytilida</taxon>
        <taxon>Mytiloidea</taxon>
        <taxon>Mytilidae</taxon>
        <taxon>Mytilinae</taxon>
        <taxon>Mytilus</taxon>
    </lineage>
</organism>
<dbReference type="PROSITE" id="PS51421">
    <property type="entry name" value="RAS"/>
    <property type="match status" value="1"/>
</dbReference>
<dbReference type="GO" id="GO:0003924">
    <property type="term" value="F:GTPase activity"/>
    <property type="evidence" value="ECO:0007669"/>
    <property type="project" value="InterPro"/>
</dbReference>
<dbReference type="GO" id="GO:0007264">
    <property type="term" value="P:small GTPase-mediated signal transduction"/>
    <property type="evidence" value="ECO:0007669"/>
    <property type="project" value="InterPro"/>
</dbReference>
<dbReference type="CDD" id="cd00157">
    <property type="entry name" value="Rho"/>
    <property type="match status" value="1"/>
</dbReference>
<keyword evidence="3" id="KW-0342">GTP-binding</keyword>
<reference evidence="4 5" key="1">
    <citation type="submission" date="2020-06" db="EMBL/GenBank/DDBJ databases">
        <authorList>
            <person name="Li R."/>
            <person name="Bekaert M."/>
        </authorList>
    </citation>
    <scope>NUCLEOTIDE SEQUENCE [LARGE SCALE GENOMIC DNA]</scope>
    <source>
        <strain evidence="5">wild</strain>
    </source>
</reference>
<dbReference type="EMBL" id="CACVKT020000202">
    <property type="protein sequence ID" value="CAC5357289.1"/>
    <property type="molecule type" value="Genomic_DNA"/>
</dbReference>
<dbReference type="GO" id="GO:0005525">
    <property type="term" value="F:GTP binding"/>
    <property type="evidence" value="ECO:0007669"/>
    <property type="project" value="UniProtKB-KW"/>
</dbReference>
<proteinExistence type="inferred from homology"/>
<dbReference type="SMART" id="SM00174">
    <property type="entry name" value="RHO"/>
    <property type="match status" value="1"/>
</dbReference>
<dbReference type="InterPro" id="IPR005225">
    <property type="entry name" value="Small_GTP-bd"/>
</dbReference>
<evidence type="ECO:0000313" key="4">
    <source>
        <dbReference type="EMBL" id="CAC5357289.1"/>
    </source>
</evidence>
<dbReference type="PANTHER" id="PTHR24072">
    <property type="entry name" value="RHO FAMILY GTPASE"/>
    <property type="match status" value="1"/>
</dbReference>
<dbReference type="AlphaFoldDB" id="A0A6J7ZWW6"/>
<name>A0A6J7ZWW6_MYTCO</name>